<sequence length="105" mass="11694">MRDDSSIIKLLETLHNRFDDFDENSYDNTMIQYFSSPHDTATLTTMLQTYLNGTSITTSPSETTTMNASITPNVTDPSTLTWGGYDTNGVFHNAGWSWGVGGTWK</sequence>
<reference evidence="1 2" key="1">
    <citation type="submission" date="2022-12" db="EMBL/GenBank/DDBJ databases">
        <title>Draft genome sequence of Paenibacillus sp. dW9.</title>
        <authorList>
            <person name="Choi E.-W."/>
            <person name="Kim D.-U."/>
        </authorList>
    </citation>
    <scope>NUCLEOTIDE SEQUENCE [LARGE SCALE GENOMIC DNA]</scope>
    <source>
        <strain evidence="2">dW9</strain>
    </source>
</reference>
<proteinExistence type="predicted"/>
<name>A0ABT4Q6F5_9BACL</name>
<evidence type="ECO:0000313" key="1">
    <source>
        <dbReference type="EMBL" id="MCZ8512398.1"/>
    </source>
</evidence>
<dbReference type="Proteomes" id="UP001527882">
    <property type="component" value="Unassembled WGS sequence"/>
</dbReference>
<organism evidence="1 2">
    <name type="scientific">Paenibacillus gyeongsangnamensis</name>
    <dbReference type="NCBI Taxonomy" id="3388067"/>
    <lineage>
        <taxon>Bacteria</taxon>
        <taxon>Bacillati</taxon>
        <taxon>Bacillota</taxon>
        <taxon>Bacilli</taxon>
        <taxon>Bacillales</taxon>
        <taxon>Paenibacillaceae</taxon>
        <taxon>Paenibacillus</taxon>
    </lineage>
</organism>
<keyword evidence="2" id="KW-1185">Reference proteome</keyword>
<gene>
    <name evidence="1" type="ORF">O9H85_08120</name>
</gene>
<dbReference type="EMBL" id="JAQAGZ010000004">
    <property type="protein sequence ID" value="MCZ8512398.1"/>
    <property type="molecule type" value="Genomic_DNA"/>
</dbReference>
<evidence type="ECO:0000313" key="2">
    <source>
        <dbReference type="Proteomes" id="UP001527882"/>
    </source>
</evidence>
<comment type="caution">
    <text evidence="1">The sequence shown here is derived from an EMBL/GenBank/DDBJ whole genome shotgun (WGS) entry which is preliminary data.</text>
</comment>
<dbReference type="RefSeq" id="WP_269880821.1">
    <property type="nucleotide sequence ID" value="NZ_JAQAGZ010000004.1"/>
</dbReference>
<accession>A0ABT4Q6F5</accession>
<protein>
    <submittedName>
        <fullName evidence="1">Uncharacterized protein</fullName>
    </submittedName>
</protein>